<dbReference type="InterPro" id="IPR002052">
    <property type="entry name" value="DNA_methylase_N6_adenine_CS"/>
</dbReference>
<keyword evidence="3 6" id="KW-0489">Methyltransferase</keyword>
<evidence type="ECO:0000256" key="1">
    <source>
        <dbReference type="ARBA" id="ARBA00022490"/>
    </source>
</evidence>
<dbReference type="EC" id="2.1.1.181" evidence="6"/>
<dbReference type="NCBIfam" id="NF008725">
    <property type="entry name" value="PRK11727.1"/>
    <property type="match status" value="1"/>
</dbReference>
<dbReference type="HOGENOM" id="CLU_027534_3_0_10"/>
<keyword evidence="4 6" id="KW-0808">Transferase</keyword>
<proteinExistence type="inferred from homology"/>
<evidence type="ECO:0000313" key="8">
    <source>
        <dbReference type="Proteomes" id="UP000003919"/>
    </source>
</evidence>
<dbReference type="GO" id="GO:0052907">
    <property type="term" value="F:23S rRNA (adenine(1618)-N(6))-methyltransferase activity"/>
    <property type="evidence" value="ECO:0007669"/>
    <property type="project" value="UniProtKB-EC"/>
</dbReference>
<dbReference type="PANTHER" id="PTHR13393">
    <property type="entry name" value="SAM-DEPENDENT METHYLTRANSFERASE"/>
    <property type="match status" value="1"/>
</dbReference>
<dbReference type="STRING" id="388413.ALPR1_02420"/>
<dbReference type="GO" id="GO:0005737">
    <property type="term" value="C:cytoplasm"/>
    <property type="evidence" value="ECO:0007669"/>
    <property type="project" value="UniProtKB-SubCell"/>
</dbReference>
<dbReference type="PIRSF" id="PIRSF029038">
    <property type="entry name" value="Mtase_YbiN_prd"/>
    <property type="match status" value="1"/>
</dbReference>
<comment type="similarity">
    <text evidence="6">Belongs to the methyltransferase superfamily. METTL16/RlmF family.</text>
</comment>
<evidence type="ECO:0000256" key="2">
    <source>
        <dbReference type="ARBA" id="ARBA00022552"/>
    </source>
</evidence>
<dbReference type="Gene3D" id="3.40.50.150">
    <property type="entry name" value="Vaccinia Virus protein VP39"/>
    <property type="match status" value="1"/>
</dbReference>
<dbReference type="PROSITE" id="PS00092">
    <property type="entry name" value="N6_MTASE"/>
    <property type="match status" value="1"/>
</dbReference>
<comment type="caution">
    <text evidence="7">The sequence shown here is derived from an EMBL/GenBank/DDBJ whole genome shotgun (WGS) entry which is preliminary data.</text>
</comment>
<accession>A3HV87</accession>
<comment type="catalytic activity">
    <reaction evidence="6">
        <text>adenosine(1618) in 23S rRNA + S-adenosyl-L-methionine = N(6)-methyladenosine(1618) in 23S rRNA + S-adenosyl-L-homocysteine + H(+)</text>
        <dbReference type="Rhea" id="RHEA:16497"/>
        <dbReference type="Rhea" id="RHEA-COMP:10229"/>
        <dbReference type="Rhea" id="RHEA-COMP:10231"/>
        <dbReference type="ChEBI" id="CHEBI:15378"/>
        <dbReference type="ChEBI" id="CHEBI:57856"/>
        <dbReference type="ChEBI" id="CHEBI:59789"/>
        <dbReference type="ChEBI" id="CHEBI:74411"/>
        <dbReference type="ChEBI" id="CHEBI:74449"/>
        <dbReference type="EC" id="2.1.1.181"/>
    </reaction>
</comment>
<dbReference type="HAMAP" id="MF_01848">
    <property type="entry name" value="23SrRNA_methyltr_F"/>
    <property type="match status" value="1"/>
</dbReference>
<keyword evidence="8" id="KW-1185">Reference proteome</keyword>
<dbReference type="Proteomes" id="UP000003919">
    <property type="component" value="Unassembled WGS sequence"/>
</dbReference>
<organism evidence="7 8">
    <name type="scientific">Algoriphagus machipongonensis</name>
    <dbReference type="NCBI Taxonomy" id="388413"/>
    <lineage>
        <taxon>Bacteria</taxon>
        <taxon>Pseudomonadati</taxon>
        <taxon>Bacteroidota</taxon>
        <taxon>Cytophagia</taxon>
        <taxon>Cytophagales</taxon>
        <taxon>Cyclobacteriaceae</taxon>
        <taxon>Algoriphagus</taxon>
    </lineage>
</organism>
<dbReference type="GO" id="GO:0070475">
    <property type="term" value="P:rRNA base methylation"/>
    <property type="evidence" value="ECO:0007669"/>
    <property type="project" value="TreeGrafter"/>
</dbReference>
<dbReference type="GO" id="GO:0003676">
    <property type="term" value="F:nucleic acid binding"/>
    <property type="evidence" value="ECO:0007669"/>
    <property type="project" value="InterPro"/>
</dbReference>
<keyword evidence="5 6" id="KW-0949">S-adenosyl-L-methionine</keyword>
<evidence type="ECO:0000256" key="5">
    <source>
        <dbReference type="ARBA" id="ARBA00022691"/>
    </source>
</evidence>
<evidence type="ECO:0000313" key="7">
    <source>
        <dbReference type="EMBL" id="EAZ82059.1"/>
    </source>
</evidence>
<reference evidence="7 8" key="1">
    <citation type="journal article" date="2011" name="J. Bacteriol.">
        <title>Complete genome sequence of Algoriphagus sp. PR1, bacterial prey of a colony-forming choanoflagellate.</title>
        <authorList>
            <person name="Alegado R.A."/>
            <person name="Ferriera S."/>
            <person name="Nusbaum C."/>
            <person name="Young S.K."/>
            <person name="Zeng Q."/>
            <person name="Imamovic A."/>
            <person name="Fairclough S.R."/>
            <person name="King N."/>
        </authorList>
    </citation>
    <scope>NUCLEOTIDE SEQUENCE [LARGE SCALE GENOMIC DNA]</scope>
    <source>
        <strain evidence="7 8">PR1</strain>
    </source>
</reference>
<protein>
    <recommendedName>
        <fullName evidence="6">Ribosomal RNA large subunit methyltransferase F</fullName>
        <ecNumber evidence="6">2.1.1.181</ecNumber>
    </recommendedName>
    <alternativeName>
        <fullName evidence="6">23S rRNA mA1618 methyltransferase</fullName>
    </alternativeName>
    <alternativeName>
        <fullName evidence="6">rRNA adenine N-6-methyltransferase</fullName>
    </alternativeName>
</protein>
<dbReference type="PANTHER" id="PTHR13393:SF0">
    <property type="entry name" value="RNA N6-ADENOSINE-METHYLTRANSFERASE METTL16"/>
    <property type="match status" value="1"/>
</dbReference>
<comment type="function">
    <text evidence="6">Specifically methylates the adenine in position 1618 of 23S rRNA.</text>
</comment>
<dbReference type="eggNOG" id="COG3129">
    <property type="taxonomic scope" value="Bacteria"/>
</dbReference>
<evidence type="ECO:0000256" key="6">
    <source>
        <dbReference type="HAMAP-Rule" id="MF_01848"/>
    </source>
</evidence>
<keyword evidence="2 6" id="KW-0698">rRNA processing</keyword>
<comment type="subcellular location">
    <subcellularLocation>
        <location evidence="6">Cytoplasm</location>
    </subcellularLocation>
</comment>
<gene>
    <name evidence="6" type="primary">rlmF</name>
    <name evidence="7" type="ORF">ALPR1_02420</name>
</gene>
<dbReference type="InterPro" id="IPR029063">
    <property type="entry name" value="SAM-dependent_MTases_sf"/>
</dbReference>
<dbReference type="EMBL" id="AAXU02000001">
    <property type="protein sequence ID" value="EAZ82059.1"/>
    <property type="molecule type" value="Genomic_DNA"/>
</dbReference>
<dbReference type="CDD" id="cd02440">
    <property type="entry name" value="AdoMet_MTases"/>
    <property type="match status" value="1"/>
</dbReference>
<keyword evidence="1 6" id="KW-0963">Cytoplasm</keyword>
<dbReference type="InterPro" id="IPR010286">
    <property type="entry name" value="METTL16/RlmF"/>
</dbReference>
<dbReference type="InterPro" id="IPR016909">
    <property type="entry name" value="rRNA_lsu_MeTfrase_F"/>
</dbReference>
<dbReference type="RefSeq" id="WP_008198134.1">
    <property type="nucleotide sequence ID" value="NZ_CM001023.1"/>
</dbReference>
<dbReference type="AlphaFoldDB" id="A3HV87"/>
<name>A3HV87_9BACT</name>
<evidence type="ECO:0000256" key="4">
    <source>
        <dbReference type="ARBA" id="ARBA00022679"/>
    </source>
</evidence>
<dbReference type="SUPFAM" id="SSF53335">
    <property type="entry name" value="S-adenosyl-L-methionine-dependent methyltransferases"/>
    <property type="match status" value="1"/>
</dbReference>
<dbReference type="Pfam" id="PF05971">
    <property type="entry name" value="Methyltransf_10"/>
    <property type="match status" value="1"/>
</dbReference>
<evidence type="ECO:0000256" key="3">
    <source>
        <dbReference type="ARBA" id="ARBA00022603"/>
    </source>
</evidence>
<sequence length="319" mass="36500">MKKTPKNELKPGLHPSNLHRDRYDFPSLINTQPELEKFVAENKYGDLSIDFADPKAVKELNRALLKHFYQISDWDIPSGYLCPPIPGRVDYLHYLADLLSDCNKGKLPEGEKVNVLDLGTGANCIYPLLGTRIYNWNFVGSEIDPKAIHSAQQNLNSNPQILKKVNLRLQENPKEILSGIIRSDDVFDLVLCNPPFHESKEAALAGSTRKVKNLKGKVGKTVTLNFGGQSNELWCKGGELTFIRKMILESKIYKFNCYWFTSLVSKEEHLKDLILALKKANVAERKIIQMTHGNKKTRFIAWTFLNPTQQEGWAKRRWY</sequence>